<dbReference type="RefSeq" id="WP_089373260.1">
    <property type="nucleotide sequence ID" value="NZ_BMEP01000004.1"/>
</dbReference>
<gene>
    <name evidence="11" type="ORF">SAMN06265376_107268</name>
</gene>
<dbReference type="InterPro" id="IPR037066">
    <property type="entry name" value="Plug_dom_sf"/>
</dbReference>
<dbReference type="AlphaFoldDB" id="A0A239CFV2"/>
<dbReference type="OrthoDB" id="9768177at2"/>
<evidence type="ECO:0000256" key="4">
    <source>
        <dbReference type="ARBA" id="ARBA00022692"/>
    </source>
</evidence>
<dbReference type="Pfam" id="PF07715">
    <property type="entry name" value="Plug"/>
    <property type="match status" value="1"/>
</dbReference>
<dbReference type="PROSITE" id="PS52016">
    <property type="entry name" value="TONB_DEPENDENT_REC_3"/>
    <property type="match status" value="1"/>
</dbReference>
<dbReference type="InterPro" id="IPR008969">
    <property type="entry name" value="CarboxyPept-like_regulatory"/>
</dbReference>
<evidence type="ECO:0000256" key="8">
    <source>
        <dbReference type="PROSITE-ProRule" id="PRU01360"/>
    </source>
</evidence>
<evidence type="ECO:0000256" key="6">
    <source>
        <dbReference type="ARBA" id="ARBA00023136"/>
    </source>
</evidence>
<comment type="similarity">
    <text evidence="8">Belongs to the TonB-dependent receptor family.</text>
</comment>
<proteinExistence type="inferred from homology"/>
<feature type="domain" description="TonB-dependent receptor plug" evidence="10">
    <location>
        <begin position="114"/>
        <end position="236"/>
    </location>
</feature>
<dbReference type="PANTHER" id="PTHR30069">
    <property type="entry name" value="TONB-DEPENDENT OUTER MEMBRANE RECEPTOR"/>
    <property type="match status" value="1"/>
</dbReference>
<evidence type="ECO:0000256" key="1">
    <source>
        <dbReference type="ARBA" id="ARBA00004571"/>
    </source>
</evidence>
<dbReference type="NCBIfam" id="TIGR04056">
    <property type="entry name" value="OMP_RagA_SusC"/>
    <property type="match status" value="1"/>
</dbReference>
<dbReference type="GO" id="GO:0009279">
    <property type="term" value="C:cell outer membrane"/>
    <property type="evidence" value="ECO:0007669"/>
    <property type="project" value="UniProtKB-SubCell"/>
</dbReference>
<dbReference type="SUPFAM" id="SSF49464">
    <property type="entry name" value="Carboxypeptidase regulatory domain-like"/>
    <property type="match status" value="1"/>
</dbReference>
<dbReference type="InterPro" id="IPR039426">
    <property type="entry name" value="TonB-dep_rcpt-like"/>
</dbReference>
<feature type="chain" id="PRO_5012714931" evidence="9">
    <location>
        <begin position="23"/>
        <end position="1081"/>
    </location>
</feature>
<feature type="signal peptide" evidence="9">
    <location>
        <begin position="1"/>
        <end position="22"/>
    </location>
</feature>
<reference evidence="11 12" key="1">
    <citation type="submission" date="2017-06" db="EMBL/GenBank/DDBJ databases">
        <authorList>
            <person name="Kim H.J."/>
            <person name="Triplett B.A."/>
        </authorList>
    </citation>
    <scope>NUCLEOTIDE SEQUENCE [LARGE SCALE GENOMIC DNA]</scope>
    <source>
        <strain evidence="11 12">DSM 25597</strain>
    </source>
</reference>
<keyword evidence="6 8" id="KW-0472">Membrane</keyword>
<keyword evidence="7 8" id="KW-0998">Cell outer membrane</keyword>
<keyword evidence="5 9" id="KW-0732">Signal</keyword>
<keyword evidence="2 8" id="KW-0813">Transport</keyword>
<dbReference type="PANTHER" id="PTHR30069:SF29">
    <property type="entry name" value="HEMOGLOBIN AND HEMOGLOBIN-HAPTOGLOBIN-BINDING PROTEIN 1-RELATED"/>
    <property type="match status" value="1"/>
</dbReference>
<evidence type="ECO:0000256" key="2">
    <source>
        <dbReference type="ARBA" id="ARBA00022448"/>
    </source>
</evidence>
<dbReference type="InterPro" id="IPR036942">
    <property type="entry name" value="Beta-barrel_TonB_sf"/>
</dbReference>
<dbReference type="Proteomes" id="UP000198379">
    <property type="component" value="Unassembled WGS sequence"/>
</dbReference>
<dbReference type="GO" id="GO:0044718">
    <property type="term" value="P:siderophore transmembrane transport"/>
    <property type="evidence" value="ECO:0007669"/>
    <property type="project" value="TreeGrafter"/>
</dbReference>
<keyword evidence="4 8" id="KW-0812">Transmembrane</keyword>
<dbReference type="Gene3D" id="2.60.40.1120">
    <property type="entry name" value="Carboxypeptidase-like, regulatory domain"/>
    <property type="match status" value="1"/>
</dbReference>
<evidence type="ECO:0000256" key="9">
    <source>
        <dbReference type="SAM" id="SignalP"/>
    </source>
</evidence>
<evidence type="ECO:0000256" key="5">
    <source>
        <dbReference type="ARBA" id="ARBA00022729"/>
    </source>
</evidence>
<dbReference type="FunFam" id="2.60.40.1120:FF:000003">
    <property type="entry name" value="Outer membrane protein Omp121"/>
    <property type="match status" value="1"/>
</dbReference>
<keyword evidence="3 8" id="KW-1134">Transmembrane beta strand</keyword>
<sequence>MKTKFSGILTLLLAFVVQVSFAQTTVSGTVSEENGPLPGASVLVKGTQTGAQTDFDGNYTIQASPNDVLVFSYVGYATQEVTVGNQTTINVTLASDNQLDEVIVTAQGIKREKKALGYAVSEVSSEEIENRTEGDVGRILSGKASGVAITSQSGASGSATNVVIRGYNSINGSNQALFIVDGVPFSSDTNTDGNFANGNNGSSRFLDLDPNNIESVNVLKGLAAATLYGTAGRNGVIVITTKSATSRGQGPKKTEITINQSYFANEIASLPDYQNTYGGGFDQSFGWFFSNWGPAFNPDGVDGYLNDPAQLIAADGTVEHPYSSSAFLDGFLGGNNILEDEFQDQRYEWRPYNNVDAFFRTGAVSNTSININGSSEDGKVSYNVNYGHLDDQGFIPGNRLRRNNLSIGGRAQLSNKFTISGSLNYARTNFAIPPVAASLGNGTTGFSVFANVFFTPRNVDLVNLPFEIPETGGSIYYRDGNDINNPNWIVQNAQDSQLTNRVFGTSTLSYQLSDNLSLQYRAGVDFFNQRNESYINRGGVLGAARDDIRGEYNTFDINTRIWDHYAAISGDYDLSEKIGLTFIAGATSRSREVDAQGVNSTDQIVFGVQRHFNFRQQVARQFTTFRNIVGVLAQADFDYDNFAFITLSARNDWVSNLPTENNSQFYPSASISFLPTAAFDGLKSDALNYLKVRAGLGTSAGFPQGFPVSQIVNQGINQQQVGLTTNALSSFRANPDLQPELISEFEVGFDARLWKNRVSLDVSYFDRQTEDLIVNRNLAPSTGFTATQDNIGKVEGDGWEVDLGVDIFKSDNNGFNWNSRINFTQSEQIVTEQAEDIIVYAGFGNLGNAAIQGEQLGVIVGDRILRDANGNFVVNGAGNYVSEPNITLDDGRNIQPIIGNPQPDYVMNFINTLSYKNFNLGFQINHTKGGDIYASTISVLLGRGLIVETEDRENTFILPGVNVDAAGNSTPNQTQINNSQYYFSNILFGPSELQVYDGSVVRLQEISFGYNVPKKYLEKTPFGSFSITASGFNLWYDAYNTPDGANFDPNVAGVGVGNGRGFDFLNGPSSKRYGVSVKASF</sequence>
<protein>
    <submittedName>
        <fullName evidence="11">TonB-linked outer membrane protein, SusC/RagA family</fullName>
    </submittedName>
</protein>
<keyword evidence="12" id="KW-1185">Reference proteome</keyword>
<evidence type="ECO:0000259" key="10">
    <source>
        <dbReference type="Pfam" id="PF07715"/>
    </source>
</evidence>
<evidence type="ECO:0000256" key="7">
    <source>
        <dbReference type="ARBA" id="ARBA00023237"/>
    </source>
</evidence>
<dbReference type="Pfam" id="PF13715">
    <property type="entry name" value="CarbopepD_reg_2"/>
    <property type="match status" value="1"/>
</dbReference>
<evidence type="ECO:0000313" key="12">
    <source>
        <dbReference type="Proteomes" id="UP000198379"/>
    </source>
</evidence>
<dbReference type="InterPro" id="IPR023996">
    <property type="entry name" value="TonB-dep_OMP_SusC/RagA"/>
</dbReference>
<organism evidence="11 12">
    <name type="scientific">Dokdonia pacifica</name>
    <dbReference type="NCBI Taxonomy" id="1627892"/>
    <lineage>
        <taxon>Bacteria</taxon>
        <taxon>Pseudomonadati</taxon>
        <taxon>Bacteroidota</taxon>
        <taxon>Flavobacteriia</taxon>
        <taxon>Flavobacteriales</taxon>
        <taxon>Flavobacteriaceae</taxon>
        <taxon>Dokdonia</taxon>
    </lineage>
</organism>
<dbReference type="Gene3D" id="2.170.130.10">
    <property type="entry name" value="TonB-dependent receptor, plug domain"/>
    <property type="match status" value="1"/>
</dbReference>
<dbReference type="EMBL" id="FZNY01000007">
    <property type="protein sequence ID" value="SNS18213.1"/>
    <property type="molecule type" value="Genomic_DNA"/>
</dbReference>
<dbReference type="SUPFAM" id="SSF56935">
    <property type="entry name" value="Porins"/>
    <property type="match status" value="1"/>
</dbReference>
<name>A0A239CFV2_9FLAO</name>
<evidence type="ECO:0000313" key="11">
    <source>
        <dbReference type="EMBL" id="SNS18213.1"/>
    </source>
</evidence>
<accession>A0A239CFV2</accession>
<comment type="subcellular location">
    <subcellularLocation>
        <location evidence="1 8">Cell outer membrane</location>
        <topology evidence="1 8">Multi-pass membrane protein</topology>
    </subcellularLocation>
</comment>
<dbReference type="Gene3D" id="2.40.170.20">
    <property type="entry name" value="TonB-dependent receptor, beta-barrel domain"/>
    <property type="match status" value="1"/>
</dbReference>
<evidence type="ECO:0000256" key="3">
    <source>
        <dbReference type="ARBA" id="ARBA00022452"/>
    </source>
</evidence>
<dbReference type="InterPro" id="IPR012910">
    <property type="entry name" value="Plug_dom"/>
</dbReference>
<dbReference type="GO" id="GO:0015344">
    <property type="term" value="F:siderophore uptake transmembrane transporter activity"/>
    <property type="evidence" value="ECO:0007669"/>
    <property type="project" value="TreeGrafter"/>
</dbReference>